<protein>
    <submittedName>
        <fullName evidence="1">Uncharacterized protein</fullName>
    </submittedName>
</protein>
<gene>
    <name evidence="1" type="ORF">LCGC14_2036150</name>
</gene>
<comment type="caution">
    <text evidence="1">The sequence shown here is derived from an EMBL/GenBank/DDBJ whole genome shotgun (WGS) entry which is preliminary data.</text>
</comment>
<name>A0A0F9FFV8_9ZZZZ</name>
<reference evidence="1" key="1">
    <citation type="journal article" date="2015" name="Nature">
        <title>Complex archaea that bridge the gap between prokaryotes and eukaryotes.</title>
        <authorList>
            <person name="Spang A."/>
            <person name="Saw J.H."/>
            <person name="Jorgensen S.L."/>
            <person name="Zaremba-Niedzwiedzka K."/>
            <person name="Martijn J."/>
            <person name="Lind A.E."/>
            <person name="van Eijk R."/>
            <person name="Schleper C."/>
            <person name="Guy L."/>
            <person name="Ettema T.J."/>
        </authorList>
    </citation>
    <scope>NUCLEOTIDE SEQUENCE</scope>
</reference>
<organism evidence="1">
    <name type="scientific">marine sediment metagenome</name>
    <dbReference type="NCBI Taxonomy" id="412755"/>
    <lineage>
        <taxon>unclassified sequences</taxon>
        <taxon>metagenomes</taxon>
        <taxon>ecological metagenomes</taxon>
    </lineage>
</organism>
<dbReference type="EMBL" id="LAZR01023786">
    <property type="protein sequence ID" value="KKL77311.1"/>
    <property type="molecule type" value="Genomic_DNA"/>
</dbReference>
<sequence>MDFIIGEGTEKIDPLELQDLLDRRLDEKFIIGENTQELELIERLALSGLKGFTEIANALYIPDNITPQGTKRNAVQSVVVYVINRWGAQYRNFNKFVEFLKTHFLGRD</sequence>
<evidence type="ECO:0000313" key="1">
    <source>
        <dbReference type="EMBL" id="KKL77311.1"/>
    </source>
</evidence>
<proteinExistence type="predicted"/>
<accession>A0A0F9FFV8</accession>
<dbReference type="AlphaFoldDB" id="A0A0F9FFV8"/>